<dbReference type="EMBL" id="LHXK01000040">
    <property type="protein sequence ID" value="KXA89364.1"/>
    <property type="molecule type" value="Genomic_DNA"/>
</dbReference>
<organism evidence="1 2">
    <name type="scientific">candidate division MSBL1 archaeon SCGC-AAA259B11</name>
    <dbReference type="NCBI Taxonomy" id="1698260"/>
    <lineage>
        <taxon>Archaea</taxon>
        <taxon>Methanobacteriati</taxon>
        <taxon>Methanobacteriota</taxon>
        <taxon>candidate division MSBL1</taxon>
    </lineage>
</organism>
<protein>
    <submittedName>
        <fullName evidence="1">Uncharacterized protein</fullName>
    </submittedName>
</protein>
<gene>
    <name evidence="1" type="ORF">AKJ61_03060</name>
</gene>
<sequence length="91" mass="10312">MKLWGKSKREKVPSEEKIRGQLLKISVREGWREKTQSKASYIFGDKVLQIGLGRLDIYSKDSAGENEGTIILDADFINNASFEEVDLHGNK</sequence>
<evidence type="ECO:0000313" key="2">
    <source>
        <dbReference type="Proteomes" id="UP000070184"/>
    </source>
</evidence>
<dbReference type="Proteomes" id="UP000070184">
    <property type="component" value="Unassembled WGS sequence"/>
</dbReference>
<reference evidence="1 2" key="1">
    <citation type="journal article" date="2016" name="Sci. Rep.">
        <title>Metabolic traits of an uncultured archaeal lineage -MSBL1- from brine pools of the Red Sea.</title>
        <authorList>
            <person name="Mwirichia R."/>
            <person name="Alam I."/>
            <person name="Rashid M."/>
            <person name="Vinu M."/>
            <person name="Ba-Alawi W."/>
            <person name="Anthony Kamau A."/>
            <person name="Kamanda Ngugi D."/>
            <person name="Goker M."/>
            <person name="Klenk H.P."/>
            <person name="Bajic V."/>
            <person name="Stingl U."/>
        </authorList>
    </citation>
    <scope>NUCLEOTIDE SEQUENCE [LARGE SCALE GENOMIC DNA]</scope>
    <source>
        <strain evidence="1">SCGC-AAA259B11</strain>
    </source>
</reference>
<comment type="caution">
    <text evidence="1">The sequence shown here is derived from an EMBL/GenBank/DDBJ whole genome shotgun (WGS) entry which is preliminary data.</text>
</comment>
<evidence type="ECO:0000313" key="1">
    <source>
        <dbReference type="EMBL" id="KXA89364.1"/>
    </source>
</evidence>
<name>A0A133U5A3_9EURY</name>
<keyword evidence="2" id="KW-1185">Reference proteome</keyword>
<proteinExistence type="predicted"/>
<dbReference type="AlphaFoldDB" id="A0A133U5A3"/>
<accession>A0A133U5A3</accession>